<dbReference type="OrthoDB" id="4242859at2"/>
<dbReference type="EMBL" id="RBDY01000029">
    <property type="protein sequence ID" value="RKN15997.1"/>
    <property type="molecule type" value="Genomic_DNA"/>
</dbReference>
<evidence type="ECO:0000259" key="1">
    <source>
        <dbReference type="Pfam" id="PF19631"/>
    </source>
</evidence>
<dbReference type="AlphaFoldDB" id="A0A3A9VUM4"/>
<dbReference type="Pfam" id="PF19631">
    <property type="entry name" value="Trypco2"/>
    <property type="match status" value="1"/>
</dbReference>
<dbReference type="InterPro" id="IPR045608">
    <property type="entry name" value="Trypco2"/>
</dbReference>
<protein>
    <recommendedName>
        <fullName evidence="1">Trypsin-co-occurring domain-containing protein</fullName>
    </recommendedName>
</protein>
<comment type="caution">
    <text evidence="2">The sequence shown here is derived from an EMBL/GenBank/DDBJ whole genome shotgun (WGS) entry which is preliminary data.</text>
</comment>
<proteinExistence type="predicted"/>
<feature type="domain" description="Trypsin-co-occurring" evidence="1">
    <location>
        <begin position="7"/>
        <end position="84"/>
    </location>
</feature>
<evidence type="ECO:0000313" key="3">
    <source>
        <dbReference type="EMBL" id="RKN15997.1"/>
    </source>
</evidence>
<gene>
    <name evidence="3" type="ORF">D7318_26460</name>
    <name evidence="2" type="ORF">D7319_27415</name>
</gene>
<dbReference type="Proteomes" id="UP000275024">
    <property type="component" value="Unassembled WGS sequence"/>
</dbReference>
<sequence length="104" mass="11169">MAGEGFVGLSEVIGQVRRELAQAWQEGEGQAVRFGVERVSLEFAVQVHRAGDGRAGLRIGVLTADVGGGVSRDATHRIQVELLPHREGSREMLDVSNPRGHGLD</sequence>
<keyword evidence="4" id="KW-1185">Reference proteome</keyword>
<name>A0A3A9VUM4_9ACTN</name>
<dbReference type="RefSeq" id="WP_120699765.1">
    <property type="nucleotide sequence ID" value="NZ_RBDX01000032.1"/>
</dbReference>
<dbReference type="EMBL" id="RBDX01000032">
    <property type="protein sequence ID" value="RKN04791.1"/>
    <property type="molecule type" value="Genomic_DNA"/>
</dbReference>
<reference evidence="4 5" key="1">
    <citation type="submission" date="2018-09" db="EMBL/GenBank/DDBJ databases">
        <title>Streptomyces sp. nov. DS1-2, an endophytic actinomycete isolated from roots of Dendrobium scabrilingue.</title>
        <authorList>
            <person name="Kuncharoen N."/>
            <person name="Kudo T."/>
            <person name="Ohkuma M."/>
            <person name="Yuki M."/>
            <person name="Tanasupawat S."/>
        </authorList>
    </citation>
    <scope>NUCLEOTIDE SEQUENCE [LARGE SCALE GENOMIC DNA]</scope>
    <source>
        <strain evidence="2 5">AZ1-7</strain>
        <strain evidence="3 4">DS1-2</strain>
    </source>
</reference>
<dbReference type="Proteomes" id="UP000268652">
    <property type="component" value="Unassembled WGS sequence"/>
</dbReference>
<accession>A0A3A9VUM4</accession>
<organism evidence="2 5">
    <name type="scientific">Streptomyces radicis</name>
    <dbReference type="NCBI Taxonomy" id="1750517"/>
    <lineage>
        <taxon>Bacteria</taxon>
        <taxon>Bacillati</taxon>
        <taxon>Actinomycetota</taxon>
        <taxon>Actinomycetes</taxon>
        <taxon>Kitasatosporales</taxon>
        <taxon>Streptomycetaceae</taxon>
        <taxon>Streptomyces</taxon>
    </lineage>
</organism>
<evidence type="ECO:0000313" key="4">
    <source>
        <dbReference type="Proteomes" id="UP000268652"/>
    </source>
</evidence>
<evidence type="ECO:0000313" key="2">
    <source>
        <dbReference type="EMBL" id="RKN04791.1"/>
    </source>
</evidence>
<evidence type="ECO:0000313" key="5">
    <source>
        <dbReference type="Proteomes" id="UP000275024"/>
    </source>
</evidence>